<protein>
    <recommendedName>
        <fullName evidence="8">BZIP domain-containing protein</fullName>
    </recommendedName>
</protein>
<dbReference type="CDD" id="cd14687">
    <property type="entry name" value="bZIP_ATF2"/>
    <property type="match status" value="1"/>
</dbReference>
<sequence>MSAAVVSRQQSGSAGHSAGGTSNPSSRMGTHSPVDSKKSNSKSEDKQRSSSDQSNNNGRDSAKNSSKVASHTLSPLSNSSLPVASSIHPPQVAVDQPPDATKPSQQNNHGPGPSRSLQNKKLPGDTPGGDYFTINHTRLDQEPNPFEQSFASTSDPLNTPKTILPPVTAITSPASLLPGGSGGSAFNWGINSLRSGPLSPAMLQGPASNSNVGSSSSLAFDTHIRTGLTPNESGIRSGLTPGGSGSLFAPSPAGTLFQQFVGGGTTPGTMEFQRTAISAARKSSHPVPSLMSPQQQHIKAEDRASGLDQQKRQQLDNYHAADPAHNAANGLFLLANAQHQKQEGVGASGASMNAGPAPNYPGGPASSGAAAIDSSRISEISDDFMGSSDEEMQNSGSRRNTRPKNPKGKQSTASTGRRKADVSPGGSRRSQAKKVKGPQGQSMSVSGGSDDGQDDGKDENGKDTKKMTDEEKRKNFLERNRVAALKCRQRKKQWLASLQAKVELFSSENDALTAQVTSLREEIVSLKTLLLAHKDCPVARSNGGNMATLDMNNGMNNDYSHVPMMTGHYGSMTGMGGGVMAPPGAGRRYS</sequence>
<dbReference type="AlphaFoldDB" id="A0A3N4JHG0"/>
<feature type="compositionally biased region" description="Low complexity" evidence="7">
    <location>
        <begin position="354"/>
        <end position="370"/>
    </location>
</feature>
<keyword evidence="2" id="KW-0805">Transcription regulation</keyword>
<evidence type="ECO:0000256" key="4">
    <source>
        <dbReference type="ARBA" id="ARBA00023163"/>
    </source>
</evidence>
<evidence type="ECO:0000259" key="8">
    <source>
        <dbReference type="PROSITE" id="PS50217"/>
    </source>
</evidence>
<dbReference type="STRING" id="1336337.A0A3N4JHG0"/>
<evidence type="ECO:0000313" key="10">
    <source>
        <dbReference type="Proteomes" id="UP000276215"/>
    </source>
</evidence>
<dbReference type="SMART" id="SM00338">
    <property type="entry name" value="BRLZ"/>
    <property type="match status" value="1"/>
</dbReference>
<feature type="region of interest" description="Disordered" evidence="7">
    <location>
        <begin position="383"/>
        <end position="473"/>
    </location>
</feature>
<dbReference type="GO" id="GO:0003677">
    <property type="term" value="F:DNA binding"/>
    <property type="evidence" value="ECO:0007669"/>
    <property type="project" value="UniProtKB-KW"/>
</dbReference>
<evidence type="ECO:0000313" key="9">
    <source>
        <dbReference type="EMBL" id="RPA97705.1"/>
    </source>
</evidence>
<feature type="compositionally biased region" description="Low complexity" evidence="7">
    <location>
        <begin position="437"/>
        <end position="448"/>
    </location>
</feature>
<dbReference type="Pfam" id="PF11786">
    <property type="entry name" value="Aft1_HRA"/>
    <property type="match status" value="1"/>
</dbReference>
<feature type="compositionally biased region" description="Low complexity" evidence="7">
    <location>
        <begin position="11"/>
        <end position="22"/>
    </location>
</feature>
<proteinExistence type="predicted"/>
<keyword evidence="6" id="KW-0175">Coiled coil</keyword>
<name>A0A3N4JHG0_9PEZI</name>
<dbReference type="InterPro" id="IPR051027">
    <property type="entry name" value="bZIP_transcription_factors"/>
</dbReference>
<comment type="subcellular location">
    <subcellularLocation>
        <location evidence="1">Nucleus</location>
    </subcellularLocation>
</comment>
<evidence type="ECO:0000256" key="1">
    <source>
        <dbReference type="ARBA" id="ARBA00004123"/>
    </source>
</evidence>
<evidence type="ECO:0000256" key="2">
    <source>
        <dbReference type="ARBA" id="ARBA00023015"/>
    </source>
</evidence>
<dbReference type="Pfam" id="PF11787">
    <property type="entry name" value="Aft1_HRR"/>
    <property type="match status" value="1"/>
</dbReference>
<organism evidence="9 10">
    <name type="scientific">Choiromyces venosus 120613-1</name>
    <dbReference type="NCBI Taxonomy" id="1336337"/>
    <lineage>
        <taxon>Eukaryota</taxon>
        <taxon>Fungi</taxon>
        <taxon>Dikarya</taxon>
        <taxon>Ascomycota</taxon>
        <taxon>Pezizomycotina</taxon>
        <taxon>Pezizomycetes</taxon>
        <taxon>Pezizales</taxon>
        <taxon>Tuberaceae</taxon>
        <taxon>Choiromyces</taxon>
    </lineage>
</organism>
<feature type="compositionally biased region" description="Basic and acidic residues" evidence="7">
    <location>
        <begin position="298"/>
        <end position="311"/>
    </location>
</feature>
<dbReference type="PANTHER" id="PTHR19304">
    <property type="entry name" value="CYCLIC-AMP RESPONSE ELEMENT BINDING PROTEIN"/>
    <property type="match status" value="1"/>
</dbReference>
<feature type="domain" description="BZIP" evidence="8">
    <location>
        <begin position="470"/>
        <end position="533"/>
    </location>
</feature>
<dbReference type="FunFam" id="1.20.5.170:FF:000053">
    <property type="entry name" value="BZIP transcription factor AtfA"/>
    <property type="match status" value="1"/>
</dbReference>
<dbReference type="OrthoDB" id="295274at2759"/>
<dbReference type="Pfam" id="PF11785">
    <property type="entry name" value="Aft1_OSA"/>
    <property type="match status" value="1"/>
</dbReference>
<dbReference type="GO" id="GO:0005634">
    <property type="term" value="C:nucleus"/>
    <property type="evidence" value="ECO:0007669"/>
    <property type="project" value="UniProtKB-SubCell"/>
</dbReference>
<dbReference type="InterPro" id="IPR021756">
    <property type="entry name" value="TF_Aft1_HRR"/>
</dbReference>
<feature type="compositionally biased region" description="Basic and acidic residues" evidence="7">
    <location>
        <begin position="34"/>
        <end position="49"/>
    </location>
</feature>
<feature type="compositionally biased region" description="Basic and acidic residues" evidence="7">
    <location>
        <begin position="454"/>
        <end position="473"/>
    </location>
</feature>
<dbReference type="InterPro" id="IPR046347">
    <property type="entry name" value="bZIP_sf"/>
</dbReference>
<keyword evidence="10" id="KW-1185">Reference proteome</keyword>
<reference evidence="9 10" key="1">
    <citation type="journal article" date="2018" name="Nat. Ecol. Evol.">
        <title>Pezizomycetes genomes reveal the molecular basis of ectomycorrhizal truffle lifestyle.</title>
        <authorList>
            <person name="Murat C."/>
            <person name="Payen T."/>
            <person name="Noel B."/>
            <person name="Kuo A."/>
            <person name="Morin E."/>
            <person name="Chen J."/>
            <person name="Kohler A."/>
            <person name="Krizsan K."/>
            <person name="Balestrini R."/>
            <person name="Da Silva C."/>
            <person name="Montanini B."/>
            <person name="Hainaut M."/>
            <person name="Levati E."/>
            <person name="Barry K.W."/>
            <person name="Belfiori B."/>
            <person name="Cichocki N."/>
            <person name="Clum A."/>
            <person name="Dockter R.B."/>
            <person name="Fauchery L."/>
            <person name="Guy J."/>
            <person name="Iotti M."/>
            <person name="Le Tacon F."/>
            <person name="Lindquist E.A."/>
            <person name="Lipzen A."/>
            <person name="Malagnac F."/>
            <person name="Mello A."/>
            <person name="Molinier V."/>
            <person name="Miyauchi S."/>
            <person name="Poulain J."/>
            <person name="Riccioni C."/>
            <person name="Rubini A."/>
            <person name="Sitrit Y."/>
            <person name="Splivallo R."/>
            <person name="Traeger S."/>
            <person name="Wang M."/>
            <person name="Zifcakova L."/>
            <person name="Wipf D."/>
            <person name="Zambonelli A."/>
            <person name="Paolocci F."/>
            <person name="Nowrousian M."/>
            <person name="Ottonello S."/>
            <person name="Baldrian P."/>
            <person name="Spatafora J.W."/>
            <person name="Henrissat B."/>
            <person name="Nagy L.G."/>
            <person name="Aury J.M."/>
            <person name="Wincker P."/>
            <person name="Grigoriev I.V."/>
            <person name="Bonfante P."/>
            <person name="Martin F.M."/>
        </authorList>
    </citation>
    <scope>NUCLEOTIDE SEQUENCE [LARGE SCALE GENOMIC DNA]</scope>
    <source>
        <strain evidence="9 10">120613-1</strain>
    </source>
</reference>
<dbReference type="Proteomes" id="UP000276215">
    <property type="component" value="Unassembled WGS sequence"/>
</dbReference>
<feature type="coiled-coil region" evidence="6">
    <location>
        <begin position="495"/>
        <end position="529"/>
    </location>
</feature>
<dbReference type="PROSITE" id="PS50217">
    <property type="entry name" value="BZIP"/>
    <property type="match status" value="1"/>
</dbReference>
<feature type="compositionally biased region" description="Polar residues" evidence="7">
    <location>
        <begin position="50"/>
        <end position="83"/>
    </location>
</feature>
<dbReference type="EMBL" id="ML120402">
    <property type="protein sequence ID" value="RPA97705.1"/>
    <property type="molecule type" value="Genomic_DNA"/>
</dbReference>
<evidence type="ECO:0000256" key="3">
    <source>
        <dbReference type="ARBA" id="ARBA00023125"/>
    </source>
</evidence>
<feature type="region of interest" description="Disordered" evidence="7">
    <location>
        <begin position="343"/>
        <end position="370"/>
    </location>
</feature>
<feature type="region of interest" description="Disordered" evidence="7">
    <location>
        <begin position="1"/>
        <end position="132"/>
    </location>
</feature>
<evidence type="ECO:0000256" key="7">
    <source>
        <dbReference type="SAM" id="MobiDB-lite"/>
    </source>
</evidence>
<accession>A0A3N4JHG0</accession>
<dbReference type="SUPFAM" id="SSF57959">
    <property type="entry name" value="Leucine zipper domain"/>
    <property type="match status" value="1"/>
</dbReference>
<evidence type="ECO:0000256" key="5">
    <source>
        <dbReference type="ARBA" id="ARBA00023242"/>
    </source>
</evidence>
<evidence type="ECO:0000256" key="6">
    <source>
        <dbReference type="SAM" id="Coils"/>
    </source>
</evidence>
<dbReference type="Gene3D" id="1.20.5.170">
    <property type="match status" value="1"/>
</dbReference>
<dbReference type="InterPro" id="IPR004827">
    <property type="entry name" value="bZIP"/>
</dbReference>
<dbReference type="Pfam" id="PF00170">
    <property type="entry name" value="bZIP_1"/>
    <property type="match status" value="1"/>
</dbReference>
<dbReference type="InterPro" id="IPR021755">
    <property type="entry name" value="TF_Aft1_HRA"/>
</dbReference>
<keyword evidence="4" id="KW-0804">Transcription</keyword>
<feature type="compositionally biased region" description="Polar residues" evidence="7">
    <location>
        <begin position="102"/>
        <end position="119"/>
    </location>
</feature>
<gene>
    <name evidence="9" type="ORF">L873DRAFT_1689917</name>
</gene>
<dbReference type="GO" id="GO:0003700">
    <property type="term" value="F:DNA-binding transcription factor activity"/>
    <property type="evidence" value="ECO:0007669"/>
    <property type="project" value="InterPro"/>
</dbReference>
<feature type="region of interest" description="Disordered" evidence="7">
    <location>
        <begin position="279"/>
        <end position="311"/>
    </location>
</feature>
<dbReference type="InterPro" id="IPR020956">
    <property type="entry name" value="TF_Aft1_OSM"/>
</dbReference>
<keyword evidence="3" id="KW-0238">DNA-binding</keyword>
<keyword evidence="5" id="KW-0539">Nucleus</keyword>